<evidence type="ECO:0000256" key="4">
    <source>
        <dbReference type="ARBA" id="ARBA00023040"/>
    </source>
</evidence>
<dbReference type="PRINTS" id="PR01176">
    <property type="entry name" value="GABABRECEPTR"/>
</dbReference>
<protein>
    <recommendedName>
        <fullName evidence="10">Receptor ligand binding region domain-containing protein</fullName>
    </recommendedName>
</protein>
<dbReference type="InterPro" id="IPR028082">
    <property type="entry name" value="Peripla_BP_I"/>
</dbReference>
<dbReference type="SUPFAM" id="SSF53822">
    <property type="entry name" value="Periplasmic binding protein-like I"/>
    <property type="match status" value="1"/>
</dbReference>
<evidence type="ECO:0000256" key="8">
    <source>
        <dbReference type="ARBA" id="ARBA00023224"/>
    </source>
</evidence>
<evidence type="ECO:0000256" key="3">
    <source>
        <dbReference type="ARBA" id="ARBA00022989"/>
    </source>
</evidence>
<dbReference type="PANTHER" id="PTHR10519">
    <property type="entry name" value="GABA-B RECEPTOR"/>
    <property type="match status" value="1"/>
</dbReference>
<keyword evidence="4" id="KW-0297">G-protein coupled receptor</keyword>
<dbReference type="InterPro" id="IPR002455">
    <property type="entry name" value="GPCR3_GABA-B"/>
</dbReference>
<dbReference type="GO" id="GO:0038039">
    <property type="term" value="C:G protein-coupled receptor heterodimeric complex"/>
    <property type="evidence" value="ECO:0007669"/>
    <property type="project" value="TreeGrafter"/>
</dbReference>
<evidence type="ECO:0000256" key="5">
    <source>
        <dbReference type="ARBA" id="ARBA00023136"/>
    </source>
</evidence>
<evidence type="ECO:0000256" key="7">
    <source>
        <dbReference type="ARBA" id="ARBA00023180"/>
    </source>
</evidence>
<evidence type="ECO:0000256" key="2">
    <source>
        <dbReference type="ARBA" id="ARBA00022692"/>
    </source>
</evidence>
<name>A0A7R9JVP1_TIMGE</name>
<evidence type="ECO:0000256" key="9">
    <source>
        <dbReference type="SAM" id="SignalP"/>
    </source>
</evidence>
<keyword evidence="6" id="KW-0675">Receptor</keyword>
<keyword evidence="8" id="KW-0807">Transducer</keyword>
<dbReference type="GO" id="GO:0007214">
    <property type="term" value="P:gamma-aminobutyric acid signaling pathway"/>
    <property type="evidence" value="ECO:0007669"/>
    <property type="project" value="TreeGrafter"/>
</dbReference>
<dbReference type="Pfam" id="PF01094">
    <property type="entry name" value="ANF_receptor"/>
    <property type="match status" value="1"/>
</dbReference>
<organism evidence="11">
    <name type="scientific">Timema genevievae</name>
    <name type="common">Walking stick</name>
    <dbReference type="NCBI Taxonomy" id="629358"/>
    <lineage>
        <taxon>Eukaryota</taxon>
        <taxon>Metazoa</taxon>
        <taxon>Ecdysozoa</taxon>
        <taxon>Arthropoda</taxon>
        <taxon>Hexapoda</taxon>
        <taxon>Insecta</taxon>
        <taxon>Pterygota</taxon>
        <taxon>Neoptera</taxon>
        <taxon>Polyneoptera</taxon>
        <taxon>Phasmatodea</taxon>
        <taxon>Timematodea</taxon>
        <taxon>Timematoidea</taxon>
        <taxon>Timematidae</taxon>
        <taxon>Timema</taxon>
    </lineage>
</organism>
<feature type="signal peptide" evidence="9">
    <location>
        <begin position="1"/>
        <end position="20"/>
    </location>
</feature>
<dbReference type="PANTHER" id="PTHR10519:SF77">
    <property type="entry name" value="GAMMA-AMINOBUTYRIC ACID TYPE B RECEPTOR SUBUNIT 1"/>
    <property type="match status" value="1"/>
</dbReference>
<keyword evidence="2" id="KW-0812">Transmembrane</keyword>
<evidence type="ECO:0000313" key="11">
    <source>
        <dbReference type="EMBL" id="CAD7590746.1"/>
    </source>
</evidence>
<sequence>MSRGFRQCVLISMLASLVKGYTLVDDNEDSVLHIGGIFPIGGKGGWQGGQACEPAASLALEDVNNRKDLLPGFTLKLHWNDSECEPGLGASVMYNLLYNKPQKLMLLAGCSTVCTTVAEAAKMWNLVVLCYGASSPALSDRNRFPTLFRTHPSATVHNPTRIKLMEKFGWSRVAILQQAEEVFISTVEDLEARCKESGIEIVTRQSFLSDPTDAVRNLRRQDARIIVGLFYVVAARRVLCEMYKQNIHGKSYVWFFIGWYEDNWFEVNLKKEDINCTREQMKVAAEGHLTTEALMWNQGNQRTISGKTSEDFRVRLNEMLQKSGYEIDHNRFPEGYQEAPLAYDAVWAVALADVKHASTDNRPSLNLSGRRTWIRAGCFLSGAAIDYL</sequence>
<gene>
    <name evidence="11" type="ORF">TGEB3V08_LOCUS4290</name>
</gene>
<dbReference type="Gene3D" id="3.40.50.2300">
    <property type="match status" value="2"/>
</dbReference>
<dbReference type="EMBL" id="OE840460">
    <property type="protein sequence ID" value="CAD7590746.1"/>
    <property type="molecule type" value="Genomic_DNA"/>
</dbReference>
<dbReference type="PRINTS" id="PR01177">
    <property type="entry name" value="GABAB1RECPTR"/>
</dbReference>
<keyword evidence="3" id="KW-1133">Transmembrane helix</keyword>
<evidence type="ECO:0000256" key="6">
    <source>
        <dbReference type="ARBA" id="ARBA00023170"/>
    </source>
</evidence>
<accession>A0A7R9JVP1</accession>
<keyword evidence="9" id="KW-0732">Signal</keyword>
<dbReference type="CDD" id="cd06366">
    <property type="entry name" value="PBP1_GABAb_receptor"/>
    <property type="match status" value="1"/>
</dbReference>
<dbReference type="AlphaFoldDB" id="A0A7R9JVP1"/>
<reference evidence="11" key="1">
    <citation type="submission" date="2020-11" db="EMBL/GenBank/DDBJ databases">
        <authorList>
            <person name="Tran Van P."/>
        </authorList>
    </citation>
    <scope>NUCLEOTIDE SEQUENCE</scope>
</reference>
<comment type="subcellular location">
    <subcellularLocation>
        <location evidence="1">Membrane</location>
    </subcellularLocation>
</comment>
<dbReference type="InterPro" id="IPR001828">
    <property type="entry name" value="ANF_lig-bd_rcpt"/>
</dbReference>
<feature type="chain" id="PRO_5031237502" description="Receptor ligand binding region domain-containing protein" evidence="9">
    <location>
        <begin position="21"/>
        <end position="388"/>
    </location>
</feature>
<evidence type="ECO:0000256" key="1">
    <source>
        <dbReference type="ARBA" id="ARBA00004370"/>
    </source>
</evidence>
<feature type="domain" description="Receptor ligand binding region" evidence="10">
    <location>
        <begin position="52"/>
        <end position="357"/>
    </location>
</feature>
<dbReference type="GO" id="GO:0004965">
    <property type="term" value="F:G protein-coupled GABA receptor activity"/>
    <property type="evidence" value="ECO:0007669"/>
    <property type="project" value="InterPro"/>
</dbReference>
<keyword evidence="5" id="KW-0472">Membrane</keyword>
<dbReference type="FunFam" id="3.40.50.2300:FF:000056">
    <property type="entry name" value="Gamma-aminobutyric acid type B receptor subunit 1"/>
    <property type="match status" value="1"/>
</dbReference>
<keyword evidence="7" id="KW-0325">Glycoprotein</keyword>
<proteinExistence type="predicted"/>
<evidence type="ECO:0000259" key="10">
    <source>
        <dbReference type="Pfam" id="PF01094"/>
    </source>
</evidence>